<keyword evidence="1 3" id="KW-0489">Methyltransferase</keyword>
<dbReference type="GO" id="GO:0035243">
    <property type="term" value="F:protein-arginine omega-N symmetric methyltransferase activity"/>
    <property type="evidence" value="ECO:0007669"/>
    <property type="project" value="TreeGrafter"/>
</dbReference>
<dbReference type="InterPro" id="IPR003788">
    <property type="entry name" value="NDUFAF7"/>
</dbReference>
<evidence type="ECO:0000256" key="1">
    <source>
        <dbReference type="ARBA" id="ARBA00022603"/>
    </source>
</evidence>
<reference evidence="3 4" key="1">
    <citation type="submission" date="2016-11" db="EMBL/GenBank/DDBJ databases">
        <authorList>
            <person name="Jaros S."/>
            <person name="Januszkiewicz K."/>
            <person name="Wedrychowicz H."/>
        </authorList>
    </citation>
    <scope>NUCLEOTIDE SEQUENCE [LARGE SCALE GENOMIC DNA]</scope>
    <source>
        <strain evidence="3 4">DSM 44666</strain>
    </source>
</reference>
<name>A0A1M4V0E2_9BACL</name>
<keyword evidence="2 3" id="KW-0808">Transferase</keyword>
<evidence type="ECO:0000256" key="2">
    <source>
        <dbReference type="ARBA" id="ARBA00022679"/>
    </source>
</evidence>
<accession>A0A1M4V0E2</accession>
<keyword evidence="4" id="KW-1185">Reference proteome</keyword>
<dbReference type="RefSeq" id="WP_073153241.1">
    <property type="nucleotide sequence ID" value="NZ_FQVL01000002.1"/>
</dbReference>
<dbReference type="InterPro" id="IPR038375">
    <property type="entry name" value="NDUFAF7_sf"/>
</dbReference>
<dbReference type="PANTHER" id="PTHR12049:SF7">
    <property type="entry name" value="PROTEIN ARGININE METHYLTRANSFERASE NDUFAF7, MITOCHONDRIAL"/>
    <property type="match status" value="1"/>
</dbReference>
<dbReference type="AlphaFoldDB" id="A0A1M4V0E2"/>
<dbReference type="PANTHER" id="PTHR12049">
    <property type="entry name" value="PROTEIN ARGININE METHYLTRANSFERASE NDUFAF7, MITOCHONDRIAL"/>
    <property type="match status" value="1"/>
</dbReference>
<dbReference type="Proteomes" id="UP000184476">
    <property type="component" value="Unassembled WGS sequence"/>
</dbReference>
<sequence length="362" mass="42374">MIDSHLVQQIAWEIKRSNEQVISFYRLMELALYHPQYGYYHRRQPKVGKAGDFFTSVSVGAPFAYGVAEQVYRRLPNQSVALVEWGAGDGTLMKQVLHFLERRKVPIDQLTVFLLETSDYHQDLARQQLVDTPYPTRYIRQLNEIPVSDYAIIYSNELLDAFPVRRYRLKRGILEECYVALNSQGEFEEKYLPVKGHMRAQMEENGWLPVEEGVCFEYSPQIKPWLLEIEHWLHQGYVMTIDYGGTIKQIQEKQVGTIRYYYQHKQIKEPYEHLGEIDMTSDVPFDYLLREGQNLGWQTDFYGSQARFLIDAGILDMLSEGAVNDPFSVEAKQRRMITQLIHPEAMGERFQVLIQKKSARDI</sequence>
<proteinExistence type="predicted"/>
<dbReference type="Gene3D" id="3.40.50.12710">
    <property type="match status" value="1"/>
</dbReference>
<organism evidence="3 4">
    <name type="scientific">Seinonella peptonophila</name>
    <dbReference type="NCBI Taxonomy" id="112248"/>
    <lineage>
        <taxon>Bacteria</taxon>
        <taxon>Bacillati</taxon>
        <taxon>Bacillota</taxon>
        <taxon>Bacilli</taxon>
        <taxon>Bacillales</taxon>
        <taxon>Thermoactinomycetaceae</taxon>
        <taxon>Seinonella</taxon>
    </lineage>
</organism>
<dbReference type="GO" id="GO:0032259">
    <property type="term" value="P:methylation"/>
    <property type="evidence" value="ECO:0007669"/>
    <property type="project" value="UniProtKB-KW"/>
</dbReference>
<gene>
    <name evidence="3" type="ORF">SAMN05444392_102111</name>
</gene>
<dbReference type="EMBL" id="FQVL01000002">
    <property type="protein sequence ID" value="SHE62461.1"/>
    <property type="molecule type" value="Genomic_DNA"/>
</dbReference>
<dbReference type="STRING" id="112248.SAMN05444392_102111"/>
<evidence type="ECO:0000313" key="4">
    <source>
        <dbReference type="Proteomes" id="UP000184476"/>
    </source>
</evidence>
<dbReference type="InterPro" id="IPR029063">
    <property type="entry name" value="SAM-dependent_MTases_sf"/>
</dbReference>
<protein>
    <submittedName>
        <fullName evidence="3">SAM-dependent methyltransferase, MidA family</fullName>
    </submittedName>
</protein>
<dbReference type="SUPFAM" id="SSF53335">
    <property type="entry name" value="S-adenosyl-L-methionine-dependent methyltransferases"/>
    <property type="match status" value="1"/>
</dbReference>
<evidence type="ECO:0000313" key="3">
    <source>
        <dbReference type="EMBL" id="SHE62461.1"/>
    </source>
</evidence>
<dbReference type="Pfam" id="PF02636">
    <property type="entry name" value="Methyltransf_28"/>
    <property type="match status" value="1"/>
</dbReference>